<dbReference type="RefSeq" id="WP_345568653.1">
    <property type="nucleotide sequence ID" value="NZ_BAABDQ010000018.1"/>
</dbReference>
<evidence type="ECO:0000313" key="3">
    <source>
        <dbReference type="Proteomes" id="UP001500630"/>
    </source>
</evidence>
<dbReference type="Proteomes" id="UP001500630">
    <property type="component" value="Unassembled WGS sequence"/>
</dbReference>
<proteinExistence type="predicted"/>
<reference evidence="3" key="1">
    <citation type="journal article" date="2019" name="Int. J. Syst. Evol. Microbiol.">
        <title>The Global Catalogue of Microorganisms (GCM) 10K type strain sequencing project: providing services to taxonomists for standard genome sequencing and annotation.</title>
        <authorList>
            <consortium name="The Broad Institute Genomics Platform"/>
            <consortium name="The Broad Institute Genome Sequencing Center for Infectious Disease"/>
            <person name="Wu L."/>
            <person name="Ma J."/>
        </authorList>
    </citation>
    <scope>NUCLEOTIDE SEQUENCE [LARGE SCALE GENOMIC DNA]</scope>
    <source>
        <strain evidence="3">JCM 17326</strain>
    </source>
</reference>
<accession>A0ABP6Y8B6</accession>
<feature type="signal peptide" evidence="1">
    <location>
        <begin position="1"/>
        <end position="32"/>
    </location>
</feature>
<sequence>MPVSRLHAPLVTAATGLAIAAAAVLPAAAAHAEQTLLTCQVSTTSQRPLTFSPPVGFLPRTVTAQATLELSGCTGTGPSASGLRSGLLTAQGTGRASCSGVQDIKGKGRIVWFGQDGSRAGVSTLRPSPARVQTYNPGDMLLSGQISKGPLAGSRTTGTATPTSNISICATKGLSTVYGSGKITFLGA</sequence>
<protein>
    <recommendedName>
        <fullName evidence="4">Ig-like domain repeat protein</fullName>
    </recommendedName>
</protein>
<evidence type="ECO:0008006" key="4">
    <source>
        <dbReference type="Google" id="ProtNLM"/>
    </source>
</evidence>
<name>A0ABP6Y8B6_9ACTN</name>
<gene>
    <name evidence="2" type="ORF">GCM10022419_070690</name>
</gene>
<organism evidence="2 3">
    <name type="scientific">Nonomuraea rosea</name>
    <dbReference type="NCBI Taxonomy" id="638574"/>
    <lineage>
        <taxon>Bacteria</taxon>
        <taxon>Bacillati</taxon>
        <taxon>Actinomycetota</taxon>
        <taxon>Actinomycetes</taxon>
        <taxon>Streptosporangiales</taxon>
        <taxon>Streptosporangiaceae</taxon>
        <taxon>Nonomuraea</taxon>
    </lineage>
</organism>
<dbReference type="EMBL" id="BAABDQ010000018">
    <property type="protein sequence ID" value="GAA3579097.1"/>
    <property type="molecule type" value="Genomic_DNA"/>
</dbReference>
<evidence type="ECO:0000256" key="1">
    <source>
        <dbReference type="SAM" id="SignalP"/>
    </source>
</evidence>
<evidence type="ECO:0000313" key="2">
    <source>
        <dbReference type="EMBL" id="GAA3579097.1"/>
    </source>
</evidence>
<comment type="caution">
    <text evidence="2">The sequence shown here is derived from an EMBL/GenBank/DDBJ whole genome shotgun (WGS) entry which is preliminary data.</text>
</comment>
<keyword evidence="1" id="KW-0732">Signal</keyword>
<feature type="chain" id="PRO_5045431624" description="Ig-like domain repeat protein" evidence="1">
    <location>
        <begin position="33"/>
        <end position="188"/>
    </location>
</feature>
<keyword evidence="3" id="KW-1185">Reference proteome</keyword>